<protein>
    <submittedName>
        <fullName evidence="2">Uncharacterized protein</fullName>
    </submittedName>
</protein>
<comment type="caution">
    <text evidence="2">The sequence shown here is derived from an EMBL/GenBank/DDBJ whole genome shotgun (WGS) entry which is preliminary data.</text>
</comment>
<feature type="non-terminal residue" evidence="2">
    <location>
        <position position="52"/>
    </location>
</feature>
<evidence type="ECO:0000256" key="1">
    <source>
        <dbReference type="SAM" id="MobiDB-lite"/>
    </source>
</evidence>
<keyword evidence="3" id="KW-1185">Reference proteome</keyword>
<evidence type="ECO:0000313" key="2">
    <source>
        <dbReference type="EMBL" id="KAH9309897.1"/>
    </source>
</evidence>
<gene>
    <name evidence="2" type="ORF">KI387_037808</name>
</gene>
<dbReference type="Proteomes" id="UP000824469">
    <property type="component" value="Unassembled WGS sequence"/>
</dbReference>
<organism evidence="2 3">
    <name type="scientific">Taxus chinensis</name>
    <name type="common">Chinese yew</name>
    <name type="synonym">Taxus wallichiana var. chinensis</name>
    <dbReference type="NCBI Taxonomy" id="29808"/>
    <lineage>
        <taxon>Eukaryota</taxon>
        <taxon>Viridiplantae</taxon>
        <taxon>Streptophyta</taxon>
        <taxon>Embryophyta</taxon>
        <taxon>Tracheophyta</taxon>
        <taxon>Spermatophyta</taxon>
        <taxon>Pinopsida</taxon>
        <taxon>Pinidae</taxon>
        <taxon>Conifers II</taxon>
        <taxon>Cupressales</taxon>
        <taxon>Taxaceae</taxon>
        <taxon>Taxus</taxon>
    </lineage>
</organism>
<sequence>MVPGLIISHMRHIEQRPLGARGLRDVQLQLVGPSQAGGERQDRDQQADKQRE</sequence>
<reference evidence="2 3" key="1">
    <citation type="journal article" date="2021" name="Nat. Plants">
        <title>The Taxus genome provides insights into paclitaxel biosynthesis.</title>
        <authorList>
            <person name="Xiong X."/>
            <person name="Gou J."/>
            <person name="Liao Q."/>
            <person name="Li Y."/>
            <person name="Zhou Q."/>
            <person name="Bi G."/>
            <person name="Li C."/>
            <person name="Du R."/>
            <person name="Wang X."/>
            <person name="Sun T."/>
            <person name="Guo L."/>
            <person name="Liang H."/>
            <person name="Lu P."/>
            <person name="Wu Y."/>
            <person name="Zhang Z."/>
            <person name="Ro D.K."/>
            <person name="Shang Y."/>
            <person name="Huang S."/>
            <person name="Yan J."/>
        </authorList>
    </citation>
    <scope>NUCLEOTIDE SEQUENCE [LARGE SCALE GENOMIC DNA]</scope>
    <source>
        <strain evidence="2">Ta-2019</strain>
    </source>
</reference>
<feature type="region of interest" description="Disordered" evidence="1">
    <location>
        <begin position="30"/>
        <end position="52"/>
    </location>
</feature>
<dbReference type="AlphaFoldDB" id="A0AA38FSY5"/>
<dbReference type="EMBL" id="JAHRHJ020000007">
    <property type="protein sequence ID" value="KAH9309897.1"/>
    <property type="molecule type" value="Genomic_DNA"/>
</dbReference>
<name>A0AA38FSY5_TAXCH</name>
<evidence type="ECO:0000313" key="3">
    <source>
        <dbReference type="Proteomes" id="UP000824469"/>
    </source>
</evidence>
<accession>A0AA38FSY5</accession>
<proteinExistence type="predicted"/>
<feature type="compositionally biased region" description="Basic and acidic residues" evidence="1">
    <location>
        <begin position="39"/>
        <end position="52"/>
    </location>
</feature>